<sequence>MLKMMMRGKWQEYVKLQSNLLLFLPHFKDRQVAELGTCSFRPRRFLCRNEFLSTVPMNRFIFEWHMAMG</sequence>
<reference evidence="1" key="1">
    <citation type="journal article" date="2003" name="Genome Biol.">
        <title>An integrated gene annotation and transcriptional profiling approach towards the full gene content of the Drosophila genome.</title>
        <authorList>
            <person name="Hild M."/>
            <person name="Beckmann B."/>
            <person name="Haas S.A."/>
            <person name="Koch B."/>
            <person name="Solovyev V."/>
            <person name="Busold C."/>
            <person name="Fellenberg K."/>
            <person name="Boutros M."/>
            <person name="Vingron M."/>
            <person name="Sauer F."/>
            <person name="Hoheisel J.D."/>
            <person name="Paro R."/>
        </authorList>
    </citation>
    <scope>NUCLEOTIDE SEQUENCE</scope>
</reference>
<evidence type="ECO:0000313" key="1">
    <source>
        <dbReference type="EMBL" id="DAA03476.1"/>
    </source>
</evidence>
<proteinExistence type="predicted"/>
<protein>
    <submittedName>
        <fullName evidence="1">HDC00302</fullName>
    </submittedName>
</protein>
<name>Q6IHY9_DROME</name>
<gene>
    <name evidence="1" type="ORF">HDC00302</name>
</gene>
<accession>Q6IHY9</accession>
<dbReference type="EMBL" id="BK003277">
    <property type="protein sequence ID" value="DAA03476.1"/>
    <property type="molecule type" value="Genomic_DNA"/>
</dbReference>
<dbReference type="AlphaFoldDB" id="Q6IHY9"/>
<organism evidence="1">
    <name type="scientific">Drosophila melanogaster</name>
    <name type="common">Fruit fly</name>
    <dbReference type="NCBI Taxonomy" id="7227"/>
    <lineage>
        <taxon>Eukaryota</taxon>
        <taxon>Metazoa</taxon>
        <taxon>Ecdysozoa</taxon>
        <taxon>Arthropoda</taxon>
        <taxon>Hexapoda</taxon>
        <taxon>Insecta</taxon>
        <taxon>Pterygota</taxon>
        <taxon>Neoptera</taxon>
        <taxon>Endopterygota</taxon>
        <taxon>Diptera</taxon>
        <taxon>Brachycera</taxon>
        <taxon>Muscomorpha</taxon>
        <taxon>Ephydroidea</taxon>
        <taxon>Drosophilidae</taxon>
        <taxon>Drosophila</taxon>
        <taxon>Sophophora</taxon>
    </lineage>
</organism>